<keyword evidence="1" id="KW-0723">Serine/threonine-protein kinase</keyword>
<dbReference type="AlphaFoldDB" id="A0A367F9X8"/>
<dbReference type="InterPro" id="IPR050267">
    <property type="entry name" value="Anti-sigma-factor_SerPK"/>
</dbReference>
<dbReference type="EMBL" id="QOIL01000019">
    <property type="protein sequence ID" value="RCG26487.1"/>
    <property type="molecule type" value="Genomic_DNA"/>
</dbReference>
<keyword evidence="1" id="KW-0808">Transferase</keyword>
<gene>
    <name evidence="4" type="ORF">DQ384_29015</name>
</gene>
<proteinExistence type="predicted"/>
<organism evidence="4 5">
    <name type="scientific">Sphaerisporangium album</name>
    <dbReference type="NCBI Taxonomy" id="509200"/>
    <lineage>
        <taxon>Bacteria</taxon>
        <taxon>Bacillati</taxon>
        <taxon>Actinomycetota</taxon>
        <taxon>Actinomycetes</taxon>
        <taxon>Streptosporangiales</taxon>
        <taxon>Streptosporangiaceae</taxon>
        <taxon>Sphaerisporangium</taxon>
    </lineage>
</organism>
<dbReference type="GO" id="GO:0004674">
    <property type="term" value="F:protein serine/threonine kinase activity"/>
    <property type="evidence" value="ECO:0007669"/>
    <property type="project" value="UniProtKB-KW"/>
</dbReference>
<keyword evidence="4" id="KW-0067">ATP-binding</keyword>
<name>A0A367F9X8_9ACTN</name>
<dbReference type="PANTHER" id="PTHR35526">
    <property type="entry name" value="ANTI-SIGMA-F FACTOR RSBW-RELATED"/>
    <property type="match status" value="1"/>
</dbReference>
<dbReference type="Pfam" id="PF13581">
    <property type="entry name" value="HATPase_c_2"/>
    <property type="match status" value="1"/>
</dbReference>
<accession>A0A367F9X8</accession>
<feature type="region of interest" description="Disordered" evidence="2">
    <location>
        <begin position="156"/>
        <end position="176"/>
    </location>
</feature>
<keyword evidence="4" id="KW-0547">Nucleotide-binding</keyword>
<dbReference type="PANTHER" id="PTHR35526:SF3">
    <property type="entry name" value="ANTI-SIGMA-F FACTOR RSBW"/>
    <property type="match status" value="1"/>
</dbReference>
<keyword evidence="1" id="KW-0418">Kinase</keyword>
<protein>
    <submittedName>
        <fullName evidence="4">ATP-binding protein</fullName>
    </submittedName>
</protein>
<dbReference type="InterPro" id="IPR003594">
    <property type="entry name" value="HATPase_dom"/>
</dbReference>
<feature type="domain" description="Histidine kinase/HSP90-like ATPase" evidence="3">
    <location>
        <begin position="22"/>
        <end position="123"/>
    </location>
</feature>
<dbReference type="SUPFAM" id="SSF55874">
    <property type="entry name" value="ATPase domain of HSP90 chaperone/DNA topoisomerase II/histidine kinase"/>
    <property type="match status" value="1"/>
</dbReference>
<dbReference type="OrthoDB" id="3871793at2"/>
<dbReference type="Proteomes" id="UP000253094">
    <property type="component" value="Unassembled WGS sequence"/>
</dbReference>
<sequence>MRMGRLLGVIELAGEPRSAGMAREFVREKLGDDHPALDTVTLLVSEVVTNAVVHSNSRNGGKVTLALADCHDFVHADVIDAGGEEVPRVRDDESGEGGRGLHIVQALASGWGVRQDLTSRTVWFQVAYAYERGAHPVLPRQRESPDGGETALRRTARRAAPAVTESRAPERVHSRRFAGRWSRARDGFGGESGSPGVDPFLY</sequence>
<comment type="caution">
    <text evidence="4">The sequence shown here is derived from an EMBL/GenBank/DDBJ whole genome shotgun (WGS) entry which is preliminary data.</text>
</comment>
<keyword evidence="5" id="KW-1185">Reference proteome</keyword>
<dbReference type="GO" id="GO:0005524">
    <property type="term" value="F:ATP binding"/>
    <property type="evidence" value="ECO:0007669"/>
    <property type="project" value="UniProtKB-KW"/>
</dbReference>
<evidence type="ECO:0000259" key="3">
    <source>
        <dbReference type="Pfam" id="PF13581"/>
    </source>
</evidence>
<reference evidence="4 5" key="1">
    <citation type="submission" date="2018-06" db="EMBL/GenBank/DDBJ databases">
        <title>Sphaerisporangium craniellae sp. nov., isolated from a marine sponge in the South China Sea.</title>
        <authorList>
            <person name="Li L."/>
        </authorList>
    </citation>
    <scope>NUCLEOTIDE SEQUENCE [LARGE SCALE GENOMIC DNA]</scope>
    <source>
        <strain evidence="4 5">CCTCC AA 208026</strain>
    </source>
</reference>
<feature type="region of interest" description="Disordered" evidence="2">
    <location>
        <begin position="183"/>
        <end position="202"/>
    </location>
</feature>
<dbReference type="InterPro" id="IPR036890">
    <property type="entry name" value="HATPase_C_sf"/>
</dbReference>
<evidence type="ECO:0000313" key="4">
    <source>
        <dbReference type="EMBL" id="RCG26487.1"/>
    </source>
</evidence>
<evidence type="ECO:0000313" key="5">
    <source>
        <dbReference type="Proteomes" id="UP000253094"/>
    </source>
</evidence>
<evidence type="ECO:0000256" key="1">
    <source>
        <dbReference type="ARBA" id="ARBA00022527"/>
    </source>
</evidence>
<evidence type="ECO:0000256" key="2">
    <source>
        <dbReference type="SAM" id="MobiDB-lite"/>
    </source>
</evidence>
<dbReference type="CDD" id="cd16936">
    <property type="entry name" value="HATPase_RsbW-like"/>
    <property type="match status" value="1"/>
</dbReference>
<dbReference type="Gene3D" id="3.30.565.10">
    <property type="entry name" value="Histidine kinase-like ATPase, C-terminal domain"/>
    <property type="match status" value="1"/>
</dbReference>